<keyword evidence="3" id="KW-1185">Reference proteome</keyword>
<evidence type="ECO:0000256" key="1">
    <source>
        <dbReference type="SAM" id="MobiDB-lite"/>
    </source>
</evidence>
<dbReference type="GeneID" id="32806147"/>
<proteinExistence type="predicted"/>
<evidence type="ECO:0000313" key="3">
    <source>
        <dbReference type="Proteomes" id="UP001183127"/>
    </source>
</evidence>
<reference evidence="2 3" key="1">
    <citation type="submission" date="2023-08" db="EMBL/GenBank/DDBJ databases">
        <title>Complete Genome Sequence of Pseudomonas entomophila TVIN A01.</title>
        <authorList>
            <person name="Shelke T."/>
            <person name="Mahar N.S."/>
            <person name="Gupta I."/>
            <person name="Gupta V."/>
        </authorList>
    </citation>
    <scope>NUCLEOTIDE SEQUENCE [LARGE SCALE GENOMIC DNA]</scope>
    <source>
        <strain evidence="2 3">TVIN-A01</strain>
    </source>
</reference>
<gene>
    <name evidence="2" type="ORF">RAH46_14025</name>
</gene>
<name>A0ABY9QHE7_9PSED</name>
<organism evidence="2 3">
    <name type="scientific">Pseudomonas entomophila</name>
    <dbReference type="NCBI Taxonomy" id="312306"/>
    <lineage>
        <taxon>Bacteria</taxon>
        <taxon>Pseudomonadati</taxon>
        <taxon>Pseudomonadota</taxon>
        <taxon>Gammaproteobacteria</taxon>
        <taxon>Pseudomonadales</taxon>
        <taxon>Pseudomonadaceae</taxon>
        <taxon>Pseudomonas</taxon>
    </lineage>
</organism>
<protein>
    <submittedName>
        <fullName evidence="2">Uncharacterized protein</fullName>
    </submittedName>
</protein>
<accession>A0ABY9QHE7</accession>
<dbReference type="Proteomes" id="UP001183127">
    <property type="component" value="Chromosome"/>
</dbReference>
<feature type="region of interest" description="Disordered" evidence="1">
    <location>
        <begin position="93"/>
        <end position="112"/>
    </location>
</feature>
<evidence type="ECO:0000313" key="2">
    <source>
        <dbReference type="EMBL" id="WMW03463.1"/>
    </source>
</evidence>
<sequence length="112" mass="12569">MKITDTCQRTDRHEGIAPLVLSARTTHRGQSGSLLVQQVSLDLADDQGRITLRRYFEHYGPESGEWVEYCHSVPTRDLVNWLMAHGQLHIHESRDAAPLQAGQATPQEGARP</sequence>
<dbReference type="EMBL" id="CP132921">
    <property type="protein sequence ID" value="WMW03463.1"/>
    <property type="molecule type" value="Genomic_DNA"/>
</dbReference>
<dbReference type="RefSeq" id="WP_011534191.1">
    <property type="nucleotide sequence ID" value="NZ_CP132921.1"/>
</dbReference>